<comment type="subcellular location">
    <subcellularLocation>
        <location evidence="1">Cell membrane</location>
        <topology evidence="1">Multi-pass membrane protein</topology>
    </subcellularLocation>
</comment>
<accession>A0A495JI09</accession>
<keyword evidence="2" id="KW-1003">Cell membrane</keyword>
<feature type="compositionally biased region" description="Polar residues" evidence="6">
    <location>
        <begin position="450"/>
        <end position="460"/>
    </location>
</feature>
<dbReference type="GO" id="GO:0005886">
    <property type="term" value="C:plasma membrane"/>
    <property type="evidence" value="ECO:0007669"/>
    <property type="project" value="UniProtKB-SubCell"/>
</dbReference>
<dbReference type="PANTHER" id="PTHR23513:SF6">
    <property type="entry name" value="MAJOR FACILITATOR SUPERFAMILY ASSOCIATED DOMAIN-CONTAINING PROTEIN"/>
    <property type="match status" value="1"/>
</dbReference>
<keyword evidence="3 7" id="KW-0812">Transmembrane</keyword>
<dbReference type="RefSeq" id="WP_121157013.1">
    <property type="nucleotide sequence ID" value="NZ_RBKT01000001.1"/>
</dbReference>
<feature type="compositionally biased region" description="Basic and acidic residues" evidence="6">
    <location>
        <begin position="12"/>
        <end position="21"/>
    </location>
</feature>
<evidence type="ECO:0000256" key="6">
    <source>
        <dbReference type="SAM" id="MobiDB-lite"/>
    </source>
</evidence>
<dbReference type="AlphaFoldDB" id="A0A495JI09"/>
<evidence type="ECO:0000313" key="8">
    <source>
        <dbReference type="EMBL" id="RKR88385.1"/>
    </source>
</evidence>
<evidence type="ECO:0000256" key="1">
    <source>
        <dbReference type="ARBA" id="ARBA00004651"/>
    </source>
</evidence>
<evidence type="ECO:0000256" key="3">
    <source>
        <dbReference type="ARBA" id="ARBA00022692"/>
    </source>
</evidence>
<feature type="transmembrane region" description="Helical" evidence="7">
    <location>
        <begin position="34"/>
        <end position="58"/>
    </location>
</feature>
<dbReference type="SUPFAM" id="SSF103473">
    <property type="entry name" value="MFS general substrate transporter"/>
    <property type="match status" value="1"/>
</dbReference>
<feature type="region of interest" description="Disordered" evidence="6">
    <location>
        <begin position="424"/>
        <end position="473"/>
    </location>
</feature>
<feature type="transmembrane region" description="Helical" evidence="7">
    <location>
        <begin position="400"/>
        <end position="417"/>
    </location>
</feature>
<dbReference type="GO" id="GO:0022857">
    <property type="term" value="F:transmembrane transporter activity"/>
    <property type="evidence" value="ECO:0007669"/>
    <property type="project" value="InterPro"/>
</dbReference>
<organism evidence="8 9">
    <name type="scientific">Micromonospora pisi</name>
    <dbReference type="NCBI Taxonomy" id="589240"/>
    <lineage>
        <taxon>Bacteria</taxon>
        <taxon>Bacillati</taxon>
        <taxon>Actinomycetota</taxon>
        <taxon>Actinomycetes</taxon>
        <taxon>Micromonosporales</taxon>
        <taxon>Micromonosporaceae</taxon>
        <taxon>Micromonospora</taxon>
    </lineage>
</organism>
<feature type="compositionally biased region" description="Pro residues" evidence="6">
    <location>
        <begin position="426"/>
        <end position="441"/>
    </location>
</feature>
<feature type="transmembrane region" description="Helical" evidence="7">
    <location>
        <begin position="331"/>
        <end position="349"/>
    </location>
</feature>
<protein>
    <submittedName>
        <fullName evidence="8">Putative MFS family arabinose efflux permease</fullName>
    </submittedName>
</protein>
<name>A0A495JI09_9ACTN</name>
<dbReference type="CDD" id="cd06173">
    <property type="entry name" value="MFS_MefA_like"/>
    <property type="match status" value="1"/>
</dbReference>
<proteinExistence type="predicted"/>
<feature type="region of interest" description="Disordered" evidence="6">
    <location>
        <begin position="1"/>
        <end position="24"/>
    </location>
</feature>
<comment type="caution">
    <text evidence="8">The sequence shown here is derived from an EMBL/GenBank/DDBJ whole genome shotgun (WGS) entry which is preliminary data.</text>
</comment>
<sequence>MTRNRTIASAPTRDRPPDTRETPPALSRDFHRLWGAYSVSELGSAVGAGALPLVAILLLDSSSLQVSLLAVMSGIASAVIVLPLGPWIEFRRKRPVMIGADLLRFTALASIPITAAFGELTYEQLCVVAIIQTACGIAFSAASGTHLKHLVTVEQRVTANSRFETSQWTANSIGSPIGGVLVSWLGATASITVDATSFLLSALAIRRLQSVEPPPPPRHPAPHWAQEATEGWRYILHHAGLRALFANAMLFGGAIMAAMPIIAVLMLRDLHLAPWQYGLALGLPCLGGILGSLTAGPLTARYGLRTVLLTAGVARTLWMGLIPLAPPGTPGLIVIVVAETLLLFFAGAFNPTFSSYRMNHTSEHCLSRVLTAWSISSKLTQPVVIAAAGLLAAAAGPRTAITATAALTVISAVFLPWKATLRDPPRMPPHSPRAPLPPANPPDNVATAPARQTSSSQAELRSSAVEMDEGGRE</sequence>
<dbReference type="Gene3D" id="1.20.1250.20">
    <property type="entry name" value="MFS general substrate transporter like domains"/>
    <property type="match status" value="1"/>
</dbReference>
<reference evidence="8 9" key="1">
    <citation type="submission" date="2018-10" db="EMBL/GenBank/DDBJ databases">
        <title>Sequencing the genomes of 1000 actinobacteria strains.</title>
        <authorList>
            <person name="Klenk H.-P."/>
        </authorList>
    </citation>
    <scope>NUCLEOTIDE SEQUENCE [LARGE SCALE GENOMIC DNA]</scope>
    <source>
        <strain evidence="8 9">DSM 45175</strain>
    </source>
</reference>
<dbReference type="Proteomes" id="UP000277671">
    <property type="component" value="Unassembled WGS sequence"/>
</dbReference>
<keyword evidence="9" id="KW-1185">Reference proteome</keyword>
<feature type="transmembrane region" description="Helical" evidence="7">
    <location>
        <begin position="243"/>
        <end position="267"/>
    </location>
</feature>
<dbReference type="InterPro" id="IPR011701">
    <property type="entry name" value="MFS"/>
</dbReference>
<evidence type="ECO:0000256" key="4">
    <source>
        <dbReference type="ARBA" id="ARBA00022989"/>
    </source>
</evidence>
<feature type="transmembrane region" description="Helical" evidence="7">
    <location>
        <begin position="279"/>
        <end position="300"/>
    </location>
</feature>
<dbReference type="OrthoDB" id="3811961at2"/>
<dbReference type="EMBL" id="RBKT01000001">
    <property type="protein sequence ID" value="RKR88385.1"/>
    <property type="molecule type" value="Genomic_DNA"/>
</dbReference>
<evidence type="ECO:0000256" key="2">
    <source>
        <dbReference type="ARBA" id="ARBA00022475"/>
    </source>
</evidence>
<dbReference type="Pfam" id="PF07690">
    <property type="entry name" value="MFS_1"/>
    <property type="match status" value="1"/>
</dbReference>
<feature type="transmembrane region" description="Helical" evidence="7">
    <location>
        <begin position="64"/>
        <end position="88"/>
    </location>
</feature>
<dbReference type="InterPro" id="IPR036259">
    <property type="entry name" value="MFS_trans_sf"/>
</dbReference>
<evidence type="ECO:0000256" key="5">
    <source>
        <dbReference type="ARBA" id="ARBA00023136"/>
    </source>
</evidence>
<keyword evidence="5 7" id="KW-0472">Membrane</keyword>
<feature type="transmembrane region" description="Helical" evidence="7">
    <location>
        <begin position="307"/>
        <end position="325"/>
    </location>
</feature>
<keyword evidence="4 7" id="KW-1133">Transmembrane helix</keyword>
<feature type="transmembrane region" description="Helical" evidence="7">
    <location>
        <begin position="370"/>
        <end position="394"/>
    </location>
</feature>
<evidence type="ECO:0000313" key="9">
    <source>
        <dbReference type="Proteomes" id="UP000277671"/>
    </source>
</evidence>
<dbReference type="PANTHER" id="PTHR23513">
    <property type="entry name" value="INTEGRAL MEMBRANE EFFLUX PROTEIN-RELATED"/>
    <property type="match status" value="1"/>
</dbReference>
<evidence type="ECO:0000256" key="7">
    <source>
        <dbReference type="SAM" id="Phobius"/>
    </source>
</evidence>
<gene>
    <name evidence="8" type="ORF">BDK92_2705</name>
</gene>